<dbReference type="PANTHER" id="PTHR13402:SF6">
    <property type="entry name" value="SECRETORY 16, ISOFORM I"/>
    <property type="match status" value="1"/>
</dbReference>
<feature type="compositionally biased region" description="Polar residues" evidence="6">
    <location>
        <begin position="901"/>
        <end position="914"/>
    </location>
</feature>
<evidence type="ECO:0000256" key="1">
    <source>
        <dbReference type="ARBA" id="ARBA00004240"/>
    </source>
</evidence>
<feature type="compositionally biased region" description="Low complexity" evidence="6">
    <location>
        <begin position="69"/>
        <end position="79"/>
    </location>
</feature>
<name>B4Q1N8_DROYA</name>
<feature type="region of interest" description="Disordered" evidence="6">
    <location>
        <begin position="296"/>
        <end position="319"/>
    </location>
</feature>
<accession>B4Q1N8</accession>
<feature type="region of interest" description="Disordered" evidence="6">
    <location>
        <begin position="1"/>
        <end position="179"/>
    </location>
</feature>
<feature type="region of interest" description="Disordered" evidence="6">
    <location>
        <begin position="589"/>
        <end position="947"/>
    </location>
</feature>
<comment type="similarity">
    <text evidence="2">Belongs to the SEC16 family.</text>
</comment>
<feature type="region of interest" description="Disordered" evidence="6">
    <location>
        <begin position="1892"/>
        <end position="1920"/>
    </location>
</feature>
<evidence type="ECO:0000256" key="2">
    <source>
        <dbReference type="ARBA" id="ARBA00005927"/>
    </source>
</evidence>
<feature type="compositionally biased region" description="Basic and acidic residues" evidence="6">
    <location>
        <begin position="627"/>
        <end position="644"/>
    </location>
</feature>
<feature type="compositionally biased region" description="Low complexity" evidence="6">
    <location>
        <begin position="162"/>
        <end position="176"/>
    </location>
</feature>
<reference evidence="8 9" key="2">
    <citation type="journal article" date="2007" name="PLoS Biol.">
        <title>Principles of genome evolution in the Drosophila melanogaster species group.</title>
        <authorList>
            <person name="Ranz J.M."/>
            <person name="Maurin D."/>
            <person name="Chan Y.S."/>
            <person name="von Grotthuss M."/>
            <person name="Hillier L.W."/>
            <person name="Roote J."/>
            <person name="Ashburner M."/>
            <person name="Bergman C.M."/>
        </authorList>
    </citation>
    <scope>NUCLEOTIDE SEQUENCE [LARGE SCALE GENOMIC DNA]</scope>
    <source>
        <strain evidence="9">Tai18E2 / Tucson 14021-0261.01</strain>
    </source>
</reference>
<feature type="region of interest" description="Disordered" evidence="6">
    <location>
        <begin position="205"/>
        <end position="226"/>
    </location>
</feature>
<feature type="compositionally biased region" description="Low complexity" evidence="6">
    <location>
        <begin position="1258"/>
        <end position="1280"/>
    </location>
</feature>
<evidence type="ECO:0000313" key="8">
    <source>
        <dbReference type="EMBL" id="EDX01479.2"/>
    </source>
</evidence>
<dbReference type="GO" id="GO:0070971">
    <property type="term" value="C:endoplasmic reticulum exit site"/>
    <property type="evidence" value="ECO:0007669"/>
    <property type="project" value="TreeGrafter"/>
</dbReference>
<dbReference type="FunFam" id="1.25.40.1030:FF:000009">
    <property type="entry name" value="Secretory 16, isoform E"/>
    <property type="match status" value="1"/>
</dbReference>
<feature type="compositionally biased region" description="Low complexity" evidence="6">
    <location>
        <begin position="90"/>
        <end position="120"/>
    </location>
</feature>
<protein>
    <submittedName>
        <fullName evidence="8">Uncharacterized protein, isoform E</fullName>
    </submittedName>
</protein>
<dbReference type="PANTHER" id="PTHR13402">
    <property type="entry name" value="RGPR-RELATED"/>
    <property type="match status" value="1"/>
</dbReference>
<feature type="compositionally biased region" description="Polar residues" evidence="6">
    <location>
        <begin position="2068"/>
        <end position="2078"/>
    </location>
</feature>
<feature type="region of interest" description="Disordered" evidence="6">
    <location>
        <begin position="2238"/>
        <end position="2262"/>
    </location>
</feature>
<dbReference type="GO" id="GO:0016192">
    <property type="term" value="P:vesicle-mediated transport"/>
    <property type="evidence" value="ECO:0007669"/>
    <property type="project" value="UniProtKB-KW"/>
</dbReference>
<feature type="compositionally biased region" description="Acidic residues" evidence="6">
    <location>
        <begin position="723"/>
        <end position="732"/>
    </location>
</feature>
<evidence type="ECO:0000256" key="4">
    <source>
        <dbReference type="ARBA" id="ARBA00022824"/>
    </source>
</evidence>
<proteinExistence type="inferred from homology"/>
<organism evidence="8 9">
    <name type="scientific">Drosophila yakuba</name>
    <name type="common">Fruit fly</name>
    <dbReference type="NCBI Taxonomy" id="7245"/>
    <lineage>
        <taxon>Eukaryota</taxon>
        <taxon>Metazoa</taxon>
        <taxon>Ecdysozoa</taxon>
        <taxon>Arthropoda</taxon>
        <taxon>Hexapoda</taxon>
        <taxon>Insecta</taxon>
        <taxon>Pterygota</taxon>
        <taxon>Neoptera</taxon>
        <taxon>Endopterygota</taxon>
        <taxon>Diptera</taxon>
        <taxon>Brachycera</taxon>
        <taxon>Muscomorpha</taxon>
        <taxon>Ephydroidea</taxon>
        <taxon>Drosophilidae</taxon>
        <taxon>Drosophila</taxon>
        <taxon>Sophophora</taxon>
    </lineage>
</organism>
<feature type="region of interest" description="Disordered" evidence="6">
    <location>
        <begin position="1258"/>
        <end position="1284"/>
    </location>
</feature>
<evidence type="ECO:0000256" key="6">
    <source>
        <dbReference type="SAM" id="MobiDB-lite"/>
    </source>
</evidence>
<feature type="region of interest" description="Disordered" evidence="6">
    <location>
        <begin position="2068"/>
        <end position="2090"/>
    </location>
</feature>
<dbReference type="OrthoDB" id="8918678at2759"/>
<feature type="compositionally biased region" description="Gly residues" evidence="6">
    <location>
        <begin position="147"/>
        <end position="161"/>
    </location>
</feature>
<feature type="compositionally biased region" description="Basic and acidic residues" evidence="6">
    <location>
        <begin position="733"/>
        <end position="753"/>
    </location>
</feature>
<feature type="compositionally biased region" description="Low complexity" evidence="6">
    <location>
        <begin position="1632"/>
        <end position="1650"/>
    </location>
</feature>
<evidence type="ECO:0000256" key="5">
    <source>
        <dbReference type="ARBA" id="ARBA00022892"/>
    </source>
</evidence>
<evidence type="ECO:0000259" key="7">
    <source>
        <dbReference type="Pfam" id="PF12931"/>
    </source>
</evidence>
<feature type="compositionally biased region" description="Low complexity" evidence="6">
    <location>
        <begin position="11"/>
        <end position="47"/>
    </location>
</feature>
<gene>
    <name evidence="8" type="primary">Dyak\GE17017</name>
    <name evidence="8" type="synonym">dyak_GLEANR_18384</name>
    <name evidence="8" type="synonym">GE17017</name>
    <name evidence="8" type="ORF">Dyak_GE17017</name>
</gene>
<feature type="compositionally biased region" description="Low complexity" evidence="6">
    <location>
        <begin position="1787"/>
        <end position="1812"/>
    </location>
</feature>
<keyword evidence="4" id="KW-0256">Endoplasmic reticulum</keyword>
<feature type="compositionally biased region" description="Low complexity" evidence="6">
    <location>
        <begin position="216"/>
        <end position="226"/>
    </location>
</feature>
<dbReference type="CDD" id="cd09233">
    <property type="entry name" value="ACE1-Sec16-like"/>
    <property type="match status" value="1"/>
</dbReference>
<feature type="compositionally biased region" description="Polar residues" evidence="6">
    <location>
        <begin position="205"/>
        <end position="215"/>
    </location>
</feature>
<dbReference type="InterPro" id="IPR024298">
    <property type="entry name" value="Sec16_Sec23-bd"/>
</dbReference>
<keyword evidence="9" id="KW-1185">Reference proteome</keyword>
<feature type="compositionally biased region" description="Basic and acidic residues" evidence="6">
    <location>
        <begin position="925"/>
        <end position="936"/>
    </location>
</feature>
<keyword evidence="3" id="KW-0813">Transport</keyword>
<feature type="compositionally biased region" description="Pro residues" evidence="6">
    <location>
        <begin position="1655"/>
        <end position="1669"/>
    </location>
</feature>
<feature type="compositionally biased region" description="Polar residues" evidence="6">
    <location>
        <begin position="1816"/>
        <end position="1841"/>
    </location>
</feature>
<dbReference type="Pfam" id="PF12931">
    <property type="entry name" value="TPR_Sec16"/>
    <property type="match status" value="1"/>
</dbReference>
<feature type="compositionally biased region" description="Basic and acidic residues" evidence="6">
    <location>
        <begin position="827"/>
        <end position="840"/>
    </location>
</feature>
<evidence type="ECO:0000313" key="9">
    <source>
        <dbReference type="Proteomes" id="UP000002282"/>
    </source>
</evidence>
<feature type="compositionally biased region" description="Low complexity" evidence="6">
    <location>
        <begin position="1901"/>
        <end position="1920"/>
    </location>
</feature>
<dbReference type="EMBL" id="CM000162">
    <property type="protein sequence ID" value="EDX01479.2"/>
    <property type="molecule type" value="Genomic_DNA"/>
</dbReference>
<feature type="region of interest" description="Disordered" evidence="6">
    <location>
        <begin position="1632"/>
        <end position="1848"/>
    </location>
</feature>
<feature type="compositionally biased region" description="Basic and acidic residues" evidence="6">
    <location>
        <begin position="769"/>
        <end position="784"/>
    </location>
</feature>
<dbReference type="Proteomes" id="UP000002282">
    <property type="component" value="Chromosome X"/>
</dbReference>
<evidence type="ECO:0000256" key="3">
    <source>
        <dbReference type="ARBA" id="ARBA00022448"/>
    </source>
</evidence>
<comment type="subcellular location">
    <subcellularLocation>
        <location evidence="1">Endoplasmic reticulum</location>
    </subcellularLocation>
</comment>
<feature type="domain" description="Sec16 Sec23-binding" evidence="7">
    <location>
        <begin position="1292"/>
        <end position="1539"/>
    </location>
</feature>
<feature type="compositionally biased region" description="Polar residues" evidence="6">
    <location>
        <begin position="1712"/>
        <end position="1723"/>
    </location>
</feature>
<feature type="compositionally biased region" description="Acidic residues" evidence="6">
    <location>
        <begin position="1775"/>
        <end position="1786"/>
    </location>
</feature>
<keyword evidence="5" id="KW-0931">ER-Golgi transport</keyword>
<feature type="compositionally biased region" description="Polar residues" evidence="6">
    <location>
        <begin position="80"/>
        <end position="89"/>
    </location>
</feature>
<dbReference type="GO" id="GO:0070973">
    <property type="term" value="P:protein localization to endoplasmic reticulum exit site"/>
    <property type="evidence" value="ECO:0007669"/>
    <property type="project" value="TreeGrafter"/>
</dbReference>
<dbReference type="GO" id="GO:0012507">
    <property type="term" value="C:ER to Golgi transport vesicle membrane"/>
    <property type="evidence" value="ECO:0007669"/>
    <property type="project" value="TreeGrafter"/>
</dbReference>
<feature type="compositionally biased region" description="Polar residues" evidence="6">
    <location>
        <begin position="48"/>
        <end position="60"/>
    </location>
</feature>
<sequence>MLHNNAPWLPPHQQQQQQQAPQQHPTPQQQHAMPQQQQTHPAQQPQQLYASQMFQQQQPNYWPEDQHQQHQQQQQQPQQSLNYNNYFAGQQQQQQHPLQQQQLPPQQQQPTQQQHAMQQQLYYPTHQQPQVPAPAEPALDSFDNNNSGGGGGGGRSDGWGDWGDWNDNSNNNISNGTESLLEPTGQLLEDSFNVQSSQGSWQAFATSNNVNNNGELPSAADPQAAPLQQQSFNEQSTPLLHQQPQSPPELGQEPELDAIVPPQAFQNQPPTVAPPPTSLTAFSAPMTAVGSPMYASAHSAGVGASPAPPTAVGAPPAHLTGVGAPPAHLAGLGASPAPPTGVVVPPAHLAGVEASPAPLAGVGAPPAPLIGVGAPPVGAPPVDATTIAPPAALPPSLAPSSGNPFKRSTGLNKRVNIMADPAAGAPSPQAPAAMAPVAPIAAIPPPAEQLFGLPAEAHGDSFNLMAAPPVEASLVAPLSAAIPAPIPVPTASLYAPPAVPQAFTPLEPDNQEVLSAPNDERAQYLQTSHLSEQLGEGEADQDAGLLPPPGLSRLVLGQPELDSQQQRQVTGATEQPPLNVAQAAALHMQERRADGEDTSDGEQQVRNIQTPPRRVVTGVETNAPSLREQREVVLDGENLEDREAIPPPTLAEQPTTSVHHNILPDEPEQLHHSNPPQAMTPLNPQQPHQQQPLLQQQHQQHATPQQEKKRTAVGRRTTASLDLESDESDEFLQSERERDRERERRDLMEERQGRGRSHGHYPYEGETEDSVRGATHHETKSLRETHHKRNHESTRSRRHQDSKVERERERDRERDRTWRRRSNKYHSGGEDPDRSYDHSRRYNNSNYDGESDNPEYSHLGDAELDGSGGRSSKTSRHRRSAAEEDFDDYERDRNRSRRSTKPQSSAEKSRSSGGRRNYENTGRGARTDDGRRRYQDQRNPGAQYPVSATGYVPYGMYEQMSRNPQVYADMYAKFYGQMINSMNAAVTAAASKGGVPAGAGVIPGLVPGTVPVSAAQLVAATSGGSVSGSSDAAMLRERERAAAEAAPSTYGGVAGTAGTVTTNAVARPPRRRTPLQFNRPHLVASYAMSLLLKVKPKYAGRGRLRNDVEVAPPRIRDGTSSLLRMYPGPLQGRKLHKDKIISFCKEQIRLGPTKGCTALYATQKKPQGSVAKYRASHALMWHLLILLLRQNGYIADTDVGDLLLENQQEYPYDPSEFEPENEPDVDAEQDVAAPADKAGDSDLDSESAAGVTPAEPLAAGAATSSSNGADAANAAQTGQTPLSEQAATDKFRSYVLRGNVEEALQWAADNNLWTHAFFLALYEDRYALTDVAQKFLNRAIKANDPLQTLYQMKSCHTPACVSQLRDEQWGDWRSHLSILVTNKSRQPEYDRSSVVALGDTLFQRGDIYAAHFCYLVAQEEFGRYDSSATELTTLTANVPRLILLGSSHYKHFNEFASNEAIIMTEIYEYARSLFDPKFSIAHFQHYKFLLATRILDYGQHFRCTNYLEQIARHIELKPESYDSDFIQRVCGLAERLRYHDPILINRVSFASPPNATSKDSAAPEEKAWLRQLRSLANVQPQQEQLQQLQQHQQIQQEQNDIDQQFAEVNKQFRELNMQYESHSNIENTLQSQLQPVDQQPPQQQQQQVLSEAHQQPPPPQQYYEPPPQAPTETDPYGQGQPSYYDPNAGQHQYDPNAGQLHYDPNAAHHQYDQQSQAQPTPSYGQIEPGTEAYQPGQTTADPAAAASGYGYDYWSGTQQPPYGDEPNENQAALKDEEEVEEEEQDEQQILQYAKQQILQQTKQQQQQQLQQEQHTRSNGAASINNRFKSNALKQQERSSGSLRKRQEASRTGTIAAAAAAIAQITPATVAAASTTPAASAKAFNLNDVSSFSNTNKRHQATSSTNSSSSSSSSNRSSSNQTAVAATKAAAAAAARATIPAVPNQLLSCRKSNSQNSPYLATPKTLTTPTRFIAAKAATVTATPTAPATSTTTSTGARGSSTKRVYFNLPSTIAESEQEFEHELDYEDEEELEEENTMALAQAKPNVHLTRKPHIVFNGTYPIDMPLTQGQSQLKNNSYDPEANTDRGDIQRYRNYMLHDYVIDEDAEGEEQAEEDGEEDEYGDEDLYPYADDDESFDDGDYYTHQLLNKYGIIPSGEQRSVERTPASVEAATTTAAQPQHVWSMKELIANPAIPLNYKKMCSEVEQSLSRFENYLDSKKEQQLPPGVATAVRTFDIDAPTRRGHRSSTTANAGLALRSKKKL</sequence>
<dbReference type="GO" id="GO:0007030">
    <property type="term" value="P:Golgi organization"/>
    <property type="evidence" value="ECO:0007669"/>
    <property type="project" value="TreeGrafter"/>
</dbReference>
<feature type="compositionally biased region" description="Low complexity" evidence="6">
    <location>
        <begin position="136"/>
        <end position="146"/>
    </location>
</feature>
<dbReference type="HOGENOM" id="CLU_001024_0_0_1"/>
<dbReference type="Gene3D" id="1.25.40.1030">
    <property type="match status" value="1"/>
</dbReference>
<feature type="compositionally biased region" description="Low complexity" evidence="6">
    <location>
        <begin position="681"/>
        <end position="705"/>
    </location>
</feature>
<feature type="compositionally biased region" description="Basic and acidic residues" evidence="6">
    <location>
        <begin position="791"/>
        <end position="816"/>
    </location>
</feature>
<dbReference type="KEGG" id="dya:Dyak_GE17017"/>
<feature type="compositionally biased region" description="Polar residues" evidence="6">
    <location>
        <begin position="601"/>
        <end position="610"/>
    </location>
</feature>
<reference evidence="8 9" key="1">
    <citation type="journal article" date="2007" name="Nature">
        <title>Evolution of genes and genomes on the Drosophila phylogeny.</title>
        <authorList>
            <consortium name="Drosophila 12 Genomes Consortium"/>
            <person name="Clark A.G."/>
            <person name="Eisen M.B."/>
            <person name="Smith D.R."/>
            <person name="Bergman C.M."/>
            <person name="Oliver B."/>
            <person name="Markow T.A."/>
            <person name="Kaufman T.C."/>
            <person name="Kellis M."/>
            <person name="Gelbart W."/>
            <person name="Iyer V.N."/>
            <person name="Pollard D.A."/>
            <person name="Sackton T.B."/>
            <person name="Larracuente A.M."/>
            <person name="Singh N.D."/>
            <person name="Abad J.P."/>
            <person name="Abt D.N."/>
            <person name="Adryan B."/>
            <person name="Aguade M."/>
            <person name="Akashi H."/>
            <person name="Anderson W.W."/>
            <person name="Aquadro C.F."/>
            <person name="Ardell D.H."/>
            <person name="Arguello R."/>
            <person name="Artieri C.G."/>
            <person name="Barbash D.A."/>
            <person name="Barker D."/>
            <person name="Barsanti P."/>
            <person name="Batterham P."/>
            <person name="Batzoglou S."/>
            <person name="Begun D."/>
            <person name="Bhutkar A."/>
            <person name="Blanco E."/>
            <person name="Bosak S.A."/>
            <person name="Bradley R.K."/>
            <person name="Brand A.D."/>
            <person name="Brent M.R."/>
            <person name="Brooks A.N."/>
            <person name="Brown R.H."/>
            <person name="Butlin R.K."/>
            <person name="Caggese C."/>
            <person name="Calvi B.R."/>
            <person name="Bernardo de Carvalho A."/>
            <person name="Caspi A."/>
            <person name="Castrezana S."/>
            <person name="Celniker S.E."/>
            <person name="Chang J.L."/>
            <person name="Chapple C."/>
            <person name="Chatterji S."/>
            <person name="Chinwalla A."/>
            <person name="Civetta A."/>
            <person name="Clifton S.W."/>
            <person name="Comeron J.M."/>
            <person name="Costello J.C."/>
            <person name="Coyne J.A."/>
            <person name="Daub J."/>
            <person name="David R.G."/>
            <person name="Delcher A.L."/>
            <person name="Delehaunty K."/>
            <person name="Do C.B."/>
            <person name="Ebling H."/>
            <person name="Edwards K."/>
            <person name="Eickbush T."/>
            <person name="Evans J.D."/>
            <person name="Filipski A."/>
            <person name="Findeiss S."/>
            <person name="Freyhult E."/>
            <person name="Fulton L."/>
            <person name="Fulton R."/>
            <person name="Garcia A.C."/>
            <person name="Gardiner A."/>
            <person name="Garfield D.A."/>
            <person name="Garvin B.E."/>
            <person name="Gibson G."/>
            <person name="Gilbert D."/>
            <person name="Gnerre S."/>
            <person name="Godfrey J."/>
            <person name="Good R."/>
            <person name="Gotea V."/>
            <person name="Gravely B."/>
            <person name="Greenberg A.J."/>
            <person name="Griffiths-Jones S."/>
            <person name="Gross S."/>
            <person name="Guigo R."/>
            <person name="Gustafson E.A."/>
            <person name="Haerty W."/>
            <person name="Hahn M.W."/>
            <person name="Halligan D.L."/>
            <person name="Halpern A.L."/>
            <person name="Halter G.M."/>
            <person name="Han M.V."/>
            <person name="Heger A."/>
            <person name="Hillier L."/>
            <person name="Hinrichs A.S."/>
            <person name="Holmes I."/>
            <person name="Hoskins R.A."/>
            <person name="Hubisz M.J."/>
            <person name="Hultmark D."/>
            <person name="Huntley M.A."/>
            <person name="Jaffe D.B."/>
            <person name="Jagadeeshan S."/>
            <person name="Jeck W.R."/>
            <person name="Johnson J."/>
            <person name="Jones C.D."/>
            <person name="Jordan W.C."/>
            <person name="Karpen G.H."/>
            <person name="Kataoka E."/>
            <person name="Keightley P.D."/>
            <person name="Kheradpour P."/>
            <person name="Kirkness E.F."/>
            <person name="Koerich L.B."/>
            <person name="Kristiansen K."/>
            <person name="Kudrna D."/>
            <person name="Kulathinal R.J."/>
            <person name="Kumar S."/>
            <person name="Kwok R."/>
            <person name="Lander E."/>
            <person name="Langley C.H."/>
            <person name="Lapoint R."/>
            <person name="Lazzaro B.P."/>
            <person name="Lee S.J."/>
            <person name="Levesque L."/>
            <person name="Li R."/>
            <person name="Lin C.F."/>
            <person name="Lin M.F."/>
            <person name="Lindblad-Toh K."/>
            <person name="Llopart A."/>
            <person name="Long M."/>
            <person name="Low L."/>
            <person name="Lozovsky E."/>
            <person name="Lu J."/>
            <person name="Luo M."/>
            <person name="Machado C.A."/>
            <person name="Makalowski W."/>
            <person name="Marzo M."/>
            <person name="Matsuda M."/>
            <person name="Matzkin L."/>
            <person name="McAllister B."/>
            <person name="McBride C.S."/>
            <person name="McKernan B."/>
            <person name="McKernan K."/>
            <person name="Mendez-Lago M."/>
            <person name="Minx P."/>
            <person name="Mollenhauer M.U."/>
            <person name="Montooth K."/>
            <person name="Mount S.M."/>
            <person name="Mu X."/>
            <person name="Myers E."/>
            <person name="Negre B."/>
            <person name="Newfeld S."/>
            <person name="Nielsen R."/>
            <person name="Noor M.A."/>
            <person name="O'Grady P."/>
            <person name="Pachter L."/>
            <person name="Papaceit M."/>
            <person name="Parisi M.J."/>
            <person name="Parisi M."/>
            <person name="Parts L."/>
            <person name="Pedersen J.S."/>
            <person name="Pesole G."/>
            <person name="Phillippy A.M."/>
            <person name="Ponting C.P."/>
            <person name="Pop M."/>
            <person name="Porcelli D."/>
            <person name="Powell J.R."/>
            <person name="Prohaska S."/>
            <person name="Pruitt K."/>
            <person name="Puig M."/>
            <person name="Quesneville H."/>
            <person name="Ram K.R."/>
            <person name="Rand D."/>
            <person name="Rasmussen M.D."/>
            <person name="Reed L.K."/>
            <person name="Reenan R."/>
            <person name="Reily A."/>
            <person name="Remington K.A."/>
            <person name="Rieger T.T."/>
            <person name="Ritchie M.G."/>
            <person name="Robin C."/>
            <person name="Rogers Y.H."/>
            <person name="Rohde C."/>
            <person name="Rozas J."/>
            <person name="Rubenfield M.J."/>
            <person name="Ruiz A."/>
            <person name="Russo S."/>
            <person name="Salzberg S.L."/>
            <person name="Sanchez-Gracia A."/>
            <person name="Saranga D.J."/>
            <person name="Sato H."/>
            <person name="Schaeffer S.W."/>
            <person name="Schatz M.C."/>
            <person name="Schlenke T."/>
            <person name="Schwartz R."/>
            <person name="Segarra C."/>
            <person name="Singh R.S."/>
            <person name="Sirot L."/>
            <person name="Sirota M."/>
            <person name="Sisneros N.B."/>
            <person name="Smith C.D."/>
            <person name="Smith T.F."/>
            <person name="Spieth J."/>
            <person name="Stage D.E."/>
            <person name="Stark A."/>
            <person name="Stephan W."/>
            <person name="Strausberg R.L."/>
            <person name="Strempel S."/>
            <person name="Sturgill D."/>
            <person name="Sutton G."/>
            <person name="Sutton G.G."/>
            <person name="Tao W."/>
            <person name="Teichmann S."/>
            <person name="Tobari Y.N."/>
            <person name="Tomimura Y."/>
            <person name="Tsolas J.M."/>
            <person name="Valente V.L."/>
            <person name="Venter E."/>
            <person name="Venter J.C."/>
            <person name="Vicario S."/>
            <person name="Vieira F.G."/>
            <person name="Vilella A.J."/>
            <person name="Villasante A."/>
            <person name="Walenz B."/>
            <person name="Wang J."/>
            <person name="Wasserman M."/>
            <person name="Watts T."/>
            <person name="Wilson D."/>
            <person name="Wilson R.K."/>
            <person name="Wing R.A."/>
            <person name="Wolfner M.F."/>
            <person name="Wong A."/>
            <person name="Wong G.K."/>
            <person name="Wu C.I."/>
            <person name="Wu G."/>
            <person name="Yamamoto D."/>
            <person name="Yang H.P."/>
            <person name="Yang S.P."/>
            <person name="Yorke J.A."/>
            <person name="Yoshida K."/>
            <person name="Zdobnov E."/>
            <person name="Zhang P."/>
            <person name="Zhang Y."/>
            <person name="Zimin A.V."/>
            <person name="Baldwin J."/>
            <person name="Abdouelleil A."/>
            <person name="Abdulkadir J."/>
            <person name="Abebe A."/>
            <person name="Abera B."/>
            <person name="Abreu J."/>
            <person name="Acer S.C."/>
            <person name="Aftuck L."/>
            <person name="Alexander A."/>
            <person name="An P."/>
            <person name="Anderson E."/>
            <person name="Anderson S."/>
            <person name="Arachi H."/>
            <person name="Azer M."/>
            <person name="Bachantsang P."/>
            <person name="Barry A."/>
            <person name="Bayul T."/>
            <person name="Berlin A."/>
            <person name="Bessette D."/>
            <person name="Bloom T."/>
            <person name="Blye J."/>
            <person name="Boguslavskiy L."/>
            <person name="Bonnet C."/>
            <person name="Boukhgalter B."/>
            <person name="Bourzgui I."/>
            <person name="Brown A."/>
            <person name="Cahill P."/>
            <person name="Channer S."/>
            <person name="Cheshatsang Y."/>
            <person name="Chuda L."/>
            <person name="Citroen M."/>
            <person name="Collymore A."/>
            <person name="Cooke P."/>
            <person name="Costello M."/>
            <person name="D'Aco K."/>
            <person name="Daza R."/>
            <person name="De Haan G."/>
            <person name="DeGray S."/>
            <person name="DeMaso C."/>
            <person name="Dhargay N."/>
            <person name="Dooley K."/>
            <person name="Dooley E."/>
            <person name="Doricent M."/>
            <person name="Dorje P."/>
            <person name="Dorjee K."/>
            <person name="Dupes A."/>
            <person name="Elong R."/>
            <person name="Falk J."/>
            <person name="Farina A."/>
            <person name="Faro S."/>
            <person name="Ferguson D."/>
            <person name="Fisher S."/>
            <person name="Foley C.D."/>
            <person name="Franke A."/>
            <person name="Friedrich D."/>
            <person name="Gadbois L."/>
            <person name="Gearin G."/>
            <person name="Gearin C.R."/>
            <person name="Giannoukos G."/>
            <person name="Goode T."/>
            <person name="Graham J."/>
            <person name="Grandbois E."/>
            <person name="Grewal S."/>
            <person name="Gyaltsen K."/>
            <person name="Hafez N."/>
            <person name="Hagos B."/>
            <person name="Hall J."/>
            <person name="Henson C."/>
            <person name="Hollinger A."/>
            <person name="Honan T."/>
            <person name="Huard M.D."/>
            <person name="Hughes L."/>
            <person name="Hurhula B."/>
            <person name="Husby M.E."/>
            <person name="Kamat A."/>
            <person name="Kanga B."/>
            <person name="Kashin S."/>
            <person name="Khazanovich D."/>
            <person name="Kisner P."/>
            <person name="Lance K."/>
            <person name="Lara M."/>
            <person name="Lee W."/>
            <person name="Lennon N."/>
            <person name="Letendre F."/>
            <person name="LeVine R."/>
            <person name="Lipovsky A."/>
            <person name="Liu X."/>
            <person name="Liu J."/>
            <person name="Liu S."/>
            <person name="Lokyitsang T."/>
            <person name="Lokyitsang Y."/>
            <person name="Lubonja R."/>
            <person name="Lui A."/>
            <person name="MacDonald P."/>
            <person name="Magnisalis V."/>
            <person name="Maru K."/>
            <person name="Matthews C."/>
            <person name="McCusker W."/>
            <person name="McDonough S."/>
            <person name="Mehta T."/>
            <person name="Meldrim J."/>
            <person name="Meneus L."/>
            <person name="Mihai O."/>
            <person name="Mihalev A."/>
            <person name="Mihova T."/>
            <person name="Mittelman R."/>
            <person name="Mlenga V."/>
            <person name="Montmayeur A."/>
            <person name="Mulrain L."/>
            <person name="Navidi A."/>
            <person name="Naylor J."/>
            <person name="Negash T."/>
            <person name="Nguyen T."/>
            <person name="Nguyen N."/>
            <person name="Nicol R."/>
            <person name="Norbu C."/>
            <person name="Norbu N."/>
            <person name="Novod N."/>
            <person name="O'Neill B."/>
            <person name="Osman S."/>
            <person name="Markiewicz E."/>
            <person name="Oyono O.L."/>
            <person name="Patti C."/>
            <person name="Phunkhang P."/>
            <person name="Pierre F."/>
            <person name="Priest M."/>
            <person name="Raghuraman S."/>
            <person name="Rege F."/>
            <person name="Reyes R."/>
            <person name="Rise C."/>
            <person name="Rogov P."/>
            <person name="Ross K."/>
            <person name="Ryan E."/>
            <person name="Settipalli S."/>
            <person name="Shea T."/>
            <person name="Sherpa N."/>
            <person name="Shi L."/>
            <person name="Shih D."/>
            <person name="Sparrow T."/>
            <person name="Spaulding J."/>
            <person name="Stalker J."/>
            <person name="Stange-Thomann N."/>
            <person name="Stavropoulos S."/>
            <person name="Stone C."/>
            <person name="Strader C."/>
            <person name="Tesfaye S."/>
            <person name="Thomson T."/>
            <person name="Thoulutsang Y."/>
            <person name="Thoulutsang D."/>
            <person name="Topham K."/>
            <person name="Topping I."/>
            <person name="Tsamla T."/>
            <person name="Vassiliev H."/>
            <person name="Vo A."/>
            <person name="Wangchuk T."/>
            <person name="Wangdi T."/>
            <person name="Weiand M."/>
            <person name="Wilkinson J."/>
            <person name="Wilson A."/>
            <person name="Yadav S."/>
            <person name="Young G."/>
            <person name="Yu Q."/>
            <person name="Zembek L."/>
            <person name="Zhong D."/>
            <person name="Zimmer A."/>
            <person name="Zwirko Z."/>
            <person name="Jaffe D.B."/>
            <person name="Alvarez P."/>
            <person name="Brockman W."/>
            <person name="Butler J."/>
            <person name="Chin C."/>
            <person name="Gnerre S."/>
            <person name="Grabherr M."/>
            <person name="Kleber M."/>
            <person name="Mauceli E."/>
            <person name="MacCallum I."/>
        </authorList>
    </citation>
    <scope>NUCLEOTIDE SEQUENCE [LARGE SCALE GENOMIC DNA]</scope>
    <source>
        <strain evidence="9">Tai18E2 / Tucson 14021-0261.01</strain>
    </source>
</reference>
<feature type="region of interest" description="Disordered" evidence="6">
    <location>
        <begin position="2104"/>
        <end position="2135"/>
    </location>
</feature>
<feature type="region of interest" description="Disordered" evidence="6">
    <location>
        <begin position="532"/>
        <end position="555"/>
    </location>
</feature>